<evidence type="ECO:0000256" key="3">
    <source>
        <dbReference type="ARBA" id="ARBA00022692"/>
    </source>
</evidence>
<dbReference type="InterPro" id="IPR017850">
    <property type="entry name" value="Alkaline_phosphatase_core_sf"/>
</dbReference>
<dbReference type="RefSeq" id="WP_023926856.1">
    <property type="nucleotide sequence ID" value="NZ_KI669454.1"/>
</dbReference>
<dbReference type="InterPro" id="IPR000917">
    <property type="entry name" value="Sulfatase_N"/>
</dbReference>
<reference evidence="8 9" key="1">
    <citation type="journal article" date="2014" name="Genome Announc.">
        <title>Draft genome sequences of six enterohepatic helicobacter species isolated from humans and one from rhesus macaques.</title>
        <authorList>
            <person name="Shen Z."/>
            <person name="Sheh A."/>
            <person name="Young S.K."/>
            <person name="Abouelliel A."/>
            <person name="Ward D.V."/>
            <person name="Earl A.M."/>
            <person name="Fox J.G."/>
        </authorList>
    </citation>
    <scope>NUCLEOTIDE SEQUENCE [LARGE SCALE GENOMIC DNA]</scope>
    <source>
        <strain evidence="8 9">MIT 99-5501</strain>
    </source>
</reference>
<dbReference type="eggNOG" id="COG1368">
    <property type="taxonomic scope" value="Bacteria"/>
</dbReference>
<gene>
    <name evidence="8" type="ORF">HMPREF2086_00188</name>
</gene>
<evidence type="ECO:0000256" key="4">
    <source>
        <dbReference type="ARBA" id="ARBA00022989"/>
    </source>
</evidence>
<sequence length="711" mass="80964">MQLSFVSAEVGLSDKLNLYKYGFLYDTRVICIALFVYLALVYVLKPLKHLCQKPNILLRASSVYAFVLGFVCASFAIVNFYYYEMYKTKIDIFIFGLKDDNTKEILGIIFRDYPVGVLTLCILFIAMFYAFVNSRILRKINMPLVRLRTFAVANLALICVLFIGARGSFGSFPLGEKDSTISTFASINALNPNPILAFSWAFSQYRADSDYFIADRDAFEREFLSLQKEIFTIQRTSPKSTKSTSQATSKPLPKPHIIINLMESFGSGALSFDYAFAQDLWQNLEQNAQDNTQVIQQNQQTHKNPRLDLLGSLREHFLSARVFEKTSKIKTQQDFRQDFVFWRFFSSNTGTAPSFFDLYFLSPTINLSTGKMKKHKLTHTPLDTLEQNGYEVVFITSSSGSWVNITEYLQNQGIKVYDASFLGAKYQDADKHKNSFGINDEYIYKCIMEILQSASKPTAIFTLTTSNHPPFITPSEFDEVNAPNITADVQERFNKKAKPKKVLGSFLYSNNAFGEFLNALKKSSVGKSTVVFATGDHHLRDLRAFPPRYNALNFAVPLYVYMPKQVQDSLKSAGRDIYYDPLRVGSHKDIFVSIFELFLDNAEYISLGGKNMLGSKNDKYEFGINAGIWASDEGIYYNGKLFRWRYGGDFGSLGELVETSFEPEQIGQASLKQVGQEQSSLKQASQRGQDFKHKYDRLNQMQFLWRINSAK</sequence>
<dbReference type="OrthoDB" id="9760224at2"/>
<evidence type="ECO:0000313" key="9">
    <source>
        <dbReference type="Proteomes" id="UP000018731"/>
    </source>
</evidence>
<feature type="transmembrane region" description="Helical" evidence="6">
    <location>
        <begin position="56"/>
        <end position="83"/>
    </location>
</feature>
<evidence type="ECO:0000256" key="5">
    <source>
        <dbReference type="ARBA" id="ARBA00023136"/>
    </source>
</evidence>
<keyword evidence="3 6" id="KW-0812">Transmembrane</keyword>
<keyword evidence="4 6" id="KW-1133">Transmembrane helix</keyword>
<feature type="transmembrane region" description="Helical" evidence="6">
    <location>
        <begin position="23"/>
        <end position="44"/>
    </location>
</feature>
<keyword evidence="9" id="KW-1185">Reference proteome</keyword>
<dbReference type="HOGENOM" id="CLU_014653_0_1_7"/>
<dbReference type="PATRIC" id="fig|1357400.3.peg.268"/>
<dbReference type="Pfam" id="PF00884">
    <property type="entry name" value="Sulfatase"/>
    <property type="match status" value="1"/>
</dbReference>
<dbReference type="SUPFAM" id="SSF53649">
    <property type="entry name" value="Alkaline phosphatase-like"/>
    <property type="match status" value="1"/>
</dbReference>
<evidence type="ECO:0000256" key="2">
    <source>
        <dbReference type="ARBA" id="ARBA00022475"/>
    </source>
</evidence>
<feature type="transmembrane region" description="Helical" evidence="6">
    <location>
        <begin position="144"/>
        <end position="165"/>
    </location>
</feature>
<dbReference type="EMBL" id="AZJI01000001">
    <property type="protein sequence ID" value="ETD24854.1"/>
    <property type="molecule type" value="Genomic_DNA"/>
</dbReference>
<dbReference type="PANTHER" id="PTHR47371:SF3">
    <property type="entry name" value="PHOSPHOGLYCEROL TRANSFERASE I"/>
    <property type="match status" value="1"/>
</dbReference>
<dbReference type="STRING" id="1357400.HMPREF2086_00188"/>
<comment type="subcellular location">
    <subcellularLocation>
        <location evidence="1">Cell membrane</location>
        <topology evidence="1">Multi-pass membrane protein</topology>
    </subcellularLocation>
</comment>
<keyword evidence="2" id="KW-1003">Cell membrane</keyword>
<name>V8CBW0_9HELI</name>
<accession>V8CBW0</accession>
<organism evidence="8 9">
    <name type="scientific">Helicobacter macacae MIT 99-5501</name>
    <dbReference type="NCBI Taxonomy" id="1357400"/>
    <lineage>
        <taxon>Bacteria</taxon>
        <taxon>Pseudomonadati</taxon>
        <taxon>Campylobacterota</taxon>
        <taxon>Epsilonproteobacteria</taxon>
        <taxon>Campylobacterales</taxon>
        <taxon>Helicobacteraceae</taxon>
        <taxon>Helicobacter</taxon>
    </lineage>
</organism>
<evidence type="ECO:0000256" key="1">
    <source>
        <dbReference type="ARBA" id="ARBA00004651"/>
    </source>
</evidence>
<dbReference type="InterPro" id="IPR050448">
    <property type="entry name" value="OpgB/LTA_synthase_biosynth"/>
</dbReference>
<dbReference type="Gene3D" id="3.40.720.10">
    <property type="entry name" value="Alkaline Phosphatase, subunit A"/>
    <property type="match status" value="1"/>
</dbReference>
<evidence type="ECO:0000313" key="8">
    <source>
        <dbReference type="EMBL" id="ETD24854.1"/>
    </source>
</evidence>
<feature type="transmembrane region" description="Helical" evidence="6">
    <location>
        <begin position="113"/>
        <end position="132"/>
    </location>
</feature>
<feature type="domain" description="Sulfatase N-terminal" evidence="7">
    <location>
        <begin position="336"/>
        <end position="597"/>
    </location>
</feature>
<proteinExistence type="predicted"/>
<evidence type="ECO:0000256" key="6">
    <source>
        <dbReference type="SAM" id="Phobius"/>
    </source>
</evidence>
<evidence type="ECO:0000259" key="7">
    <source>
        <dbReference type="Pfam" id="PF00884"/>
    </source>
</evidence>
<protein>
    <recommendedName>
        <fullName evidence="7">Sulfatase N-terminal domain-containing protein</fullName>
    </recommendedName>
</protein>
<keyword evidence="5 6" id="KW-0472">Membrane</keyword>
<dbReference type="Proteomes" id="UP000018731">
    <property type="component" value="Unassembled WGS sequence"/>
</dbReference>
<dbReference type="AlphaFoldDB" id="V8CBW0"/>
<dbReference type="GO" id="GO:0005886">
    <property type="term" value="C:plasma membrane"/>
    <property type="evidence" value="ECO:0007669"/>
    <property type="project" value="UniProtKB-SubCell"/>
</dbReference>
<dbReference type="PANTHER" id="PTHR47371">
    <property type="entry name" value="LIPOTEICHOIC ACID SYNTHASE"/>
    <property type="match status" value="1"/>
</dbReference>
<comment type="caution">
    <text evidence="8">The sequence shown here is derived from an EMBL/GenBank/DDBJ whole genome shotgun (WGS) entry which is preliminary data.</text>
</comment>